<evidence type="ECO:0000313" key="1">
    <source>
        <dbReference type="EMBL" id="KAK2992612.1"/>
    </source>
</evidence>
<evidence type="ECO:0000313" key="2">
    <source>
        <dbReference type="Proteomes" id="UP001187471"/>
    </source>
</evidence>
<dbReference type="Proteomes" id="UP001187471">
    <property type="component" value="Unassembled WGS sequence"/>
</dbReference>
<comment type="caution">
    <text evidence="1">The sequence shown here is derived from an EMBL/GenBank/DDBJ whole genome shotgun (WGS) entry which is preliminary data.</text>
</comment>
<dbReference type="AlphaFoldDB" id="A0AA88UW50"/>
<proteinExistence type="predicted"/>
<protein>
    <submittedName>
        <fullName evidence="1">Uncharacterized protein</fullName>
    </submittedName>
</protein>
<dbReference type="EMBL" id="JAVXUO010000394">
    <property type="protein sequence ID" value="KAK2992612.1"/>
    <property type="molecule type" value="Genomic_DNA"/>
</dbReference>
<sequence>MAVCTTFSLGSNFSHLNFVTTLCMNTSITILAYSLPGHIRGPPPNGVKVNGGGPFPSNLDGSNCFGFGKKSGFSYVSGINLSTSRATFHEYFMLLTSSQGFAYERQAGASGWEELNLFITGMVSGGWLGLSFLKEDINKDNQDEKQR</sequence>
<organism evidence="1 2">
    <name type="scientific">Escallonia rubra</name>
    <dbReference type="NCBI Taxonomy" id="112253"/>
    <lineage>
        <taxon>Eukaryota</taxon>
        <taxon>Viridiplantae</taxon>
        <taxon>Streptophyta</taxon>
        <taxon>Embryophyta</taxon>
        <taxon>Tracheophyta</taxon>
        <taxon>Spermatophyta</taxon>
        <taxon>Magnoliopsida</taxon>
        <taxon>eudicotyledons</taxon>
        <taxon>Gunneridae</taxon>
        <taxon>Pentapetalae</taxon>
        <taxon>asterids</taxon>
        <taxon>campanulids</taxon>
        <taxon>Escalloniales</taxon>
        <taxon>Escalloniaceae</taxon>
        <taxon>Escallonia</taxon>
    </lineage>
</organism>
<reference evidence="1" key="1">
    <citation type="submission" date="2022-12" db="EMBL/GenBank/DDBJ databases">
        <title>Draft genome assemblies for two species of Escallonia (Escalloniales).</title>
        <authorList>
            <person name="Chanderbali A."/>
            <person name="Dervinis C."/>
            <person name="Anghel I."/>
            <person name="Soltis D."/>
            <person name="Soltis P."/>
            <person name="Zapata F."/>
        </authorList>
    </citation>
    <scope>NUCLEOTIDE SEQUENCE</scope>
    <source>
        <strain evidence="1">UCBG92.1500</strain>
        <tissue evidence="1">Leaf</tissue>
    </source>
</reference>
<gene>
    <name evidence="1" type="ORF">RJ640_015968</name>
</gene>
<keyword evidence="2" id="KW-1185">Reference proteome</keyword>
<name>A0AA88UW50_9ASTE</name>
<accession>A0AA88UW50</accession>